<sequence>MTAALQAAAQNDTLAGYSMGVEGCYYRCIGYGETISSTPKKILSIGVEQRFSIETEYTEKLK</sequence>
<evidence type="ECO:0000313" key="2">
    <source>
        <dbReference type="Proteomes" id="UP000034750"/>
    </source>
</evidence>
<name>A0A0M3G986_HAEHA</name>
<accession>A0A0M3G986</accession>
<protein>
    <submittedName>
        <fullName evidence="1">Uncharacterized protein</fullName>
    </submittedName>
</protein>
<evidence type="ECO:0000313" key="1">
    <source>
        <dbReference type="EMBL" id="KKZ58846.1"/>
    </source>
</evidence>
<organism evidence="1 2">
    <name type="scientific">Haemophilus haemolyticus</name>
    <dbReference type="NCBI Taxonomy" id="726"/>
    <lineage>
        <taxon>Bacteria</taxon>
        <taxon>Pseudomonadati</taxon>
        <taxon>Pseudomonadota</taxon>
        <taxon>Gammaproteobacteria</taxon>
        <taxon>Pasteurellales</taxon>
        <taxon>Pasteurellaceae</taxon>
        <taxon>Haemophilus</taxon>
    </lineage>
</organism>
<proteinExistence type="predicted"/>
<dbReference type="PATRIC" id="fig|726.54.peg.858"/>
<dbReference type="AlphaFoldDB" id="A0A0M3G986"/>
<dbReference type="Proteomes" id="UP000034750">
    <property type="component" value="Unassembled WGS sequence"/>
</dbReference>
<reference evidence="1 2" key="1">
    <citation type="submission" date="2015-05" db="EMBL/GenBank/DDBJ databases">
        <title>Comparative analyses of the lipooligosaccharides from nottypeable Haemophilus influenzae and Haemophilus haemolyticus.</title>
        <authorList>
            <person name="Post D.M.B."/>
            <person name="Ketterer M.R."/>
            <person name="Coffin J.E."/>
            <person name="Reinders L.M."/>
            <person name="Munson R.S.Jr."/>
            <person name="Bair T.B."/>
            <person name="Murphy T.F."/>
            <person name="Foster E."/>
            <person name="Gibson B.W."/>
            <person name="Apicella M.A."/>
        </authorList>
    </citation>
    <scope>NUCLEOTIDE SEQUENCE [LARGE SCALE GENOMIC DNA]</scope>
    <source>
        <strain evidence="1 2">11P18</strain>
    </source>
</reference>
<dbReference type="EMBL" id="LCTK01000018">
    <property type="protein sequence ID" value="KKZ58846.1"/>
    <property type="molecule type" value="Genomic_DNA"/>
</dbReference>
<comment type="caution">
    <text evidence="1">The sequence shown here is derived from an EMBL/GenBank/DDBJ whole genome shotgun (WGS) entry which is preliminary data.</text>
</comment>
<gene>
    <name evidence="1" type="ORF">AAX18_04275</name>
</gene>